<evidence type="ECO:0000313" key="1">
    <source>
        <dbReference type="EMBL" id="QHT25076.1"/>
    </source>
</evidence>
<organism evidence="1">
    <name type="scientific">viral metagenome</name>
    <dbReference type="NCBI Taxonomy" id="1070528"/>
    <lineage>
        <taxon>unclassified sequences</taxon>
        <taxon>metagenomes</taxon>
        <taxon>organismal metagenomes</taxon>
    </lineage>
</organism>
<protein>
    <submittedName>
        <fullName evidence="1">Uncharacterized protein</fullName>
    </submittedName>
</protein>
<accession>A0A6C0E7C5</accession>
<proteinExistence type="predicted"/>
<reference evidence="1" key="1">
    <citation type="journal article" date="2020" name="Nature">
        <title>Giant virus diversity and host interactions through global metagenomics.</title>
        <authorList>
            <person name="Schulz F."/>
            <person name="Roux S."/>
            <person name="Paez-Espino D."/>
            <person name="Jungbluth S."/>
            <person name="Walsh D.A."/>
            <person name="Denef V.J."/>
            <person name="McMahon K.D."/>
            <person name="Konstantinidis K.T."/>
            <person name="Eloe-Fadrosh E.A."/>
            <person name="Kyrpides N.C."/>
            <person name="Woyke T."/>
        </authorList>
    </citation>
    <scope>NUCLEOTIDE SEQUENCE</scope>
    <source>
        <strain evidence="1">GVMAG-M-3300023179-150</strain>
    </source>
</reference>
<sequence>MRKKVKKSHFGGIYLKKLIILMVNIIYYNMTTKSCTTNPIPSELTTIKYYDLIKNLVANAGIVPEELFRELVQAIQDAIGNIAERQRLGQKPSEHVQHCLMRAAKEFLRFILKDFALGMDIETVSKSLETFVNALYRQASRAAVRNLEEMDPDKFKAMFGTSKTNWEIEEDVAKRLSEMYCFTHISYFNDYIVLNLQLRYGQFDTDHPSTILRDQGMSFVFKKNNFSFRLIDLIPLESYCKGSQDLGDLLKAIGKVSLEGLKSILAIRHQFAFKMDGSLARLSISMLSNGSIYICGSTAGTSLYIFRVSESRDIEVIKALVKEIVDEWYVTEGTPIIVGLLEAFQAFASEALGNLKAPSTITTYGEVVIPGSMPGSVGSNNGVPYFQLHDHAQIERYVKEYAVMSDQTAGRINDETIPQRLLELIEGILGVKFIKDATFADVLNICYGIMATSAFRSQKGSPKMDYTKFFLEVYGDLIKSASMDFGKGDLAKNTDLLANALIYMLTPEEIKMPEGLISFARIDGEYFTFIKWKLMFWEFFHGASTLNQLPEMIKIFCYLNDLKQMMIGIDEALGDAEHLGTAKMTDRFHSMLDRTASFKMTYDFLEDLSVKANPTSNERETLNYVLDAFRKASPAIKKCSGDILRGGLTAVMKLIELQFGCFRFGDGTMTIVMGDVEHTITGTPQYVGEVVAKWKTNSNSLLEMIAFIDTMNKPNHAPTDALTELYQSKLNTMFTKYFGRWIERLNKKIPDEDPLLPILCDWDGTLNDPKHGYILEILKNFGNSMGICVPILTGNQNVDMIKKELGCDSNFFEIFSIGKVLLEEMNLHPFLITAMTAQIKAWIMSTLRKLGVDVLLLDDSNAVFASCQRFGCNLEIDGDGNSDRGLKRAEACEQLDLVRANGNESNILLMIGHWFMNVLEKNSKATLVSQWSHSEWLKIAVEWFSAVTYTFDRIDMGHLSYGDNSDYWRELAHVTVADRETLLIDLLPSAGSVSGKSKRFVVVTGQQGTGKSFTASRLKFLLSQQRWERCNFPFLDVLFGNANDILSLNLDAYNAGTGGWTLEKQIKGETLLRRIINFFGALDSNDFAILLTRCTPLNKLSIAPSIILKTSDEIKCTKERFARDVEEGRRRDVNHKDSSATHGVPRELQDKVVFASFEVPPEVGHNVLELAGEAGLKTRDNHDFKFDPKRGNPHYATANTQEQQRNFPRHLVGSRATVIGVAKFITPYGDTSMILWSYGDDQISHTTLETGFVNGAQIHIYKLDTIIYEFVKLHKTPMVLVDVCVAPGARIQFVRIPDVQIEMVPYYHLRSN</sequence>
<dbReference type="EMBL" id="MN739755">
    <property type="protein sequence ID" value="QHT25076.1"/>
    <property type="molecule type" value="Genomic_DNA"/>
</dbReference>
<name>A0A6C0E7C5_9ZZZZ</name>